<reference evidence="3" key="1">
    <citation type="submission" date="2021-01" db="EMBL/GenBank/DDBJ databases">
        <title>Whole genome shotgun sequence of Acrocarpospora phusangensis NBRC 108782.</title>
        <authorList>
            <person name="Komaki H."/>
            <person name="Tamura T."/>
        </authorList>
    </citation>
    <scope>NUCLEOTIDE SEQUENCE</scope>
    <source>
        <strain evidence="3">NBRC 108782</strain>
    </source>
</reference>
<dbReference type="InterPro" id="IPR027417">
    <property type="entry name" value="P-loop_NTPase"/>
</dbReference>
<dbReference type="GO" id="GO:0051301">
    <property type="term" value="P:cell division"/>
    <property type="evidence" value="ECO:0007669"/>
    <property type="project" value="UniProtKB-KW"/>
</dbReference>
<dbReference type="Proteomes" id="UP000640052">
    <property type="component" value="Unassembled WGS sequence"/>
</dbReference>
<keyword evidence="2" id="KW-0472">Membrane</keyword>
<keyword evidence="4" id="KW-1185">Reference proteome</keyword>
<evidence type="ECO:0000313" key="4">
    <source>
        <dbReference type="Proteomes" id="UP000640052"/>
    </source>
</evidence>
<comment type="caution">
    <text evidence="3">The sequence shown here is derived from an EMBL/GenBank/DDBJ whole genome shotgun (WGS) entry which is preliminary data.</text>
</comment>
<accession>A0A919QHF2</accession>
<keyword evidence="2" id="KW-0812">Transmembrane</keyword>
<evidence type="ECO:0000313" key="3">
    <source>
        <dbReference type="EMBL" id="GIH27936.1"/>
    </source>
</evidence>
<keyword evidence="2" id="KW-1133">Transmembrane helix</keyword>
<keyword evidence="3" id="KW-0131">Cell cycle</keyword>
<protein>
    <submittedName>
        <fullName evidence="3">Cell division protein FtsK</fullName>
    </submittedName>
</protein>
<proteinExistence type="predicted"/>
<dbReference type="RefSeq" id="WP_204044579.1">
    <property type="nucleotide sequence ID" value="NZ_BOOA01000067.1"/>
</dbReference>
<feature type="region of interest" description="Disordered" evidence="1">
    <location>
        <begin position="1"/>
        <end position="28"/>
    </location>
</feature>
<dbReference type="EMBL" id="BOOA01000067">
    <property type="protein sequence ID" value="GIH27936.1"/>
    <property type="molecule type" value="Genomic_DNA"/>
</dbReference>
<evidence type="ECO:0000256" key="1">
    <source>
        <dbReference type="SAM" id="MobiDB-lite"/>
    </source>
</evidence>
<keyword evidence="3" id="KW-0132">Cell division</keyword>
<dbReference type="Gene3D" id="3.40.50.300">
    <property type="entry name" value="P-loop containing nucleotide triphosphate hydrolases"/>
    <property type="match status" value="1"/>
</dbReference>
<dbReference type="AlphaFoldDB" id="A0A919QHF2"/>
<organism evidence="3 4">
    <name type="scientific">Acrocarpospora phusangensis</name>
    <dbReference type="NCBI Taxonomy" id="1070424"/>
    <lineage>
        <taxon>Bacteria</taxon>
        <taxon>Bacillati</taxon>
        <taxon>Actinomycetota</taxon>
        <taxon>Actinomycetes</taxon>
        <taxon>Streptosporangiales</taxon>
        <taxon>Streptosporangiaceae</taxon>
        <taxon>Acrocarpospora</taxon>
    </lineage>
</organism>
<evidence type="ECO:0000256" key="2">
    <source>
        <dbReference type="SAM" id="Phobius"/>
    </source>
</evidence>
<sequence length="736" mass="80739">MTQHPHENDPLRPWTEDGSIRPSTPDGPVVVDLDAIRDRRIWRTTAPGEDPGQDTGFEVAFDDIDEVTGPVPVDSPHGAAVLPVADNRPPIIPDGLRSGNRLHTLKGRARQYGYVAGFHAVRSPWYAVQALWWALVGLVRLIGRQLSWWWVAETYPLVQQAARDNDPAMWLKLHREGKATRRLRFWALLGQLLVLAAVAALFWSGRVPGPVWAISAVVAVMLLARLGRPAGRAIVPPVLTTPRFRLLTNDIVLRAYYAAGLGNPDRPHQRVDFGSAMARDAAGTGSEVLIDLPYGKTFDDAVKARGAIASGLDLTEQQVYLTRDKSSNRRHKLFVADRDPLAIPAGRTPLLDGKPRNIWQPAPFGLDERNRPVLLTLLWNSILVGAQPRKGKTFAARLLALYAAMDPYVKLTVVDGKDSPDWRKFALIAHRIVFGTVPNRDGDPVEMLLDALREIKAHIQQVNQFLSTLPVTECPDGKLTEQLSRTYPNLRVWVLVMEEFQVYYELDDQENNKEIASLLSFIMAVGPSSGVIILSSSQKPSGVGAGDVQRLFNRYRDNHAVRFALKCGNRIVSDAILGGDAYAEGFDASSLPVGKEYRGVGYLYGASDDTPTVRTFLADAADAEKILTVARALRERAGTLTGYAAGQTLVRETRDVLADALSVFQSDTGLPWTLLAARLAERIPQHYADLAPEAISAQLRALGVPSVDVKRDGKALKGARKSAVTAAINRRDNAAG</sequence>
<name>A0A919QHF2_9ACTN</name>
<gene>
    <name evidence="3" type="ORF">Aph01nite_62460</name>
</gene>
<feature type="transmembrane region" description="Helical" evidence="2">
    <location>
        <begin position="185"/>
        <end position="203"/>
    </location>
</feature>
<feature type="compositionally biased region" description="Basic and acidic residues" evidence="1">
    <location>
        <begin position="1"/>
        <end position="19"/>
    </location>
</feature>